<evidence type="ECO:0000313" key="10">
    <source>
        <dbReference type="EMBL" id="EJD37737.1"/>
    </source>
</evidence>
<dbReference type="GO" id="GO:0004497">
    <property type="term" value="F:monooxygenase activity"/>
    <property type="evidence" value="ECO:0007669"/>
    <property type="project" value="UniProtKB-KW"/>
</dbReference>
<dbReference type="eggNOG" id="KOG0157">
    <property type="taxonomic scope" value="Eukaryota"/>
</dbReference>
<evidence type="ECO:0000313" key="11">
    <source>
        <dbReference type="Proteomes" id="UP000006514"/>
    </source>
</evidence>
<keyword evidence="6" id="KW-0560">Oxidoreductase</keyword>
<comment type="cofactor">
    <cofactor evidence="1 9">
        <name>heme</name>
        <dbReference type="ChEBI" id="CHEBI:30413"/>
    </cofactor>
</comment>
<dbReference type="EMBL" id="JH687836">
    <property type="protein sequence ID" value="EJD37737.1"/>
    <property type="molecule type" value="Genomic_DNA"/>
</dbReference>
<keyword evidence="4 9" id="KW-0349">Heme</keyword>
<dbReference type="OrthoDB" id="1470350at2759"/>
<comment type="similarity">
    <text evidence="3">Belongs to the cytochrome P450 family.</text>
</comment>
<dbReference type="GO" id="GO:0005506">
    <property type="term" value="F:iron ion binding"/>
    <property type="evidence" value="ECO:0007669"/>
    <property type="project" value="InterPro"/>
</dbReference>
<dbReference type="InterPro" id="IPR001128">
    <property type="entry name" value="Cyt_P450"/>
</dbReference>
<dbReference type="KEGG" id="adl:AURDEDRAFT_173246"/>
<evidence type="ECO:0000256" key="7">
    <source>
        <dbReference type="ARBA" id="ARBA00023004"/>
    </source>
</evidence>
<evidence type="ECO:0000256" key="9">
    <source>
        <dbReference type="PIRSR" id="PIRSR602403-1"/>
    </source>
</evidence>
<accession>J0D0E7</accession>
<keyword evidence="5 9" id="KW-0479">Metal-binding</keyword>
<dbReference type="AlphaFoldDB" id="J0D0E7"/>
<evidence type="ECO:0000256" key="5">
    <source>
        <dbReference type="ARBA" id="ARBA00022723"/>
    </source>
</evidence>
<dbReference type="PRINTS" id="PR00385">
    <property type="entry name" value="P450"/>
</dbReference>
<keyword evidence="11" id="KW-1185">Reference proteome</keyword>
<gene>
    <name evidence="10" type="ORF">AURDEDRAFT_173246</name>
</gene>
<dbReference type="PRINTS" id="PR00465">
    <property type="entry name" value="EP450IV"/>
</dbReference>
<reference evidence="11" key="1">
    <citation type="journal article" date="2012" name="Science">
        <title>The Paleozoic origin of enzymatic lignin decomposition reconstructed from 31 fungal genomes.</title>
        <authorList>
            <person name="Floudas D."/>
            <person name="Binder M."/>
            <person name="Riley R."/>
            <person name="Barry K."/>
            <person name="Blanchette R.A."/>
            <person name="Henrissat B."/>
            <person name="Martinez A.T."/>
            <person name="Otillar R."/>
            <person name="Spatafora J.W."/>
            <person name="Yadav J.S."/>
            <person name="Aerts A."/>
            <person name="Benoit I."/>
            <person name="Boyd A."/>
            <person name="Carlson A."/>
            <person name="Copeland A."/>
            <person name="Coutinho P.M."/>
            <person name="de Vries R.P."/>
            <person name="Ferreira P."/>
            <person name="Findley K."/>
            <person name="Foster B."/>
            <person name="Gaskell J."/>
            <person name="Glotzer D."/>
            <person name="Gorecki P."/>
            <person name="Heitman J."/>
            <person name="Hesse C."/>
            <person name="Hori C."/>
            <person name="Igarashi K."/>
            <person name="Jurgens J.A."/>
            <person name="Kallen N."/>
            <person name="Kersten P."/>
            <person name="Kohler A."/>
            <person name="Kuees U."/>
            <person name="Kumar T.K.A."/>
            <person name="Kuo A."/>
            <person name="LaButti K."/>
            <person name="Larrondo L.F."/>
            <person name="Lindquist E."/>
            <person name="Ling A."/>
            <person name="Lombard V."/>
            <person name="Lucas S."/>
            <person name="Lundell T."/>
            <person name="Martin R."/>
            <person name="McLaughlin D.J."/>
            <person name="Morgenstern I."/>
            <person name="Morin E."/>
            <person name="Murat C."/>
            <person name="Nagy L.G."/>
            <person name="Nolan M."/>
            <person name="Ohm R.A."/>
            <person name="Patyshakuliyeva A."/>
            <person name="Rokas A."/>
            <person name="Ruiz-Duenas F.J."/>
            <person name="Sabat G."/>
            <person name="Salamov A."/>
            <person name="Samejima M."/>
            <person name="Schmutz J."/>
            <person name="Slot J.C."/>
            <person name="St John F."/>
            <person name="Stenlid J."/>
            <person name="Sun H."/>
            <person name="Sun S."/>
            <person name="Syed K."/>
            <person name="Tsang A."/>
            <person name="Wiebenga A."/>
            <person name="Young D."/>
            <person name="Pisabarro A."/>
            <person name="Eastwood D.C."/>
            <person name="Martin F."/>
            <person name="Cullen D."/>
            <person name="Grigoriev I.V."/>
            <person name="Hibbett D.S."/>
        </authorList>
    </citation>
    <scope>NUCLEOTIDE SEQUENCE [LARGE SCALE GENOMIC DNA]</scope>
    <source>
        <strain evidence="11">TFB10046</strain>
    </source>
</reference>
<keyword evidence="7 9" id="KW-0408">Iron</keyword>
<organism evidence="10 11">
    <name type="scientific">Auricularia subglabra (strain TFB-10046 / SS5)</name>
    <name type="common">White-rot fungus</name>
    <name type="synonym">Auricularia delicata (strain TFB10046)</name>
    <dbReference type="NCBI Taxonomy" id="717982"/>
    <lineage>
        <taxon>Eukaryota</taxon>
        <taxon>Fungi</taxon>
        <taxon>Dikarya</taxon>
        <taxon>Basidiomycota</taxon>
        <taxon>Agaricomycotina</taxon>
        <taxon>Agaricomycetes</taxon>
        <taxon>Auriculariales</taxon>
        <taxon>Auriculariaceae</taxon>
        <taxon>Auricularia</taxon>
    </lineage>
</organism>
<evidence type="ECO:0000256" key="8">
    <source>
        <dbReference type="ARBA" id="ARBA00023033"/>
    </source>
</evidence>
<evidence type="ECO:0000256" key="6">
    <source>
        <dbReference type="ARBA" id="ARBA00023002"/>
    </source>
</evidence>
<evidence type="ECO:0000256" key="1">
    <source>
        <dbReference type="ARBA" id="ARBA00001971"/>
    </source>
</evidence>
<dbReference type="GO" id="GO:0016705">
    <property type="term" value="F:oxidoreductase activity, acting on paired donors, with incorporation or reduction of molecular oxygen"/>
    <property type="evidence" value="ECO:0007669"/>
    <property type="project" value="InterPro"/>
</dbReference>
<dbReference type="PANTHER" id="PTHR24305">
    <property type="entry name" value="CYTOCHROME P450"/>
    <property type="match status" value="1"/>
</dbReference>
<dbReference type="InterPro" id="IPR002403">
    <property type="entry name" value="Cyt_P450_E_grp-IV"/>
</dbReference>
<dbReference type="InParanoid" id="J0D0E7"/>
<dbReference type="Proteomes" id="UP000006514">
    <property type="component" value="Unassembled WGS sequence"/>
</dbReference>
<dbReference type="Gene3D" id="1.10.630.10">
    <property type="entry name" value="Cytochrome P450"/>
    <property type="match status" value="1"/>
</dbReference>
<dbReference type="Pfam" id="PF00067">
    <property type="entry name" value="p450"/>
    <property type="match status" value="1"/>
</dbReference>
<proteinExistence type="inferred from homology"/>
<dbReference type="SUPFAM" id="SSF48264">
    <property type="entry name" value="Cytochrome P450"/>
    <property type="match status" value="1"/>
</dbReference>
<evidence type="ECO:0000256" key="2">
    <source>
        <dbReference type="ARBA" id="ARBA00005179"/>
    </source>
</evidence>
<dbReference type="PANTHER" id="PTHR24305:SF166">
    <property type="entry name" value="CYTOCHROME P450 12A4, MITOCHONDRIAL-RELATED"/>
    <property type="match status" value="1"/>
</dbReference>
<dbReference type="GO" id="GO:0020037">
    <property type="term" value="F:heme binding"/>
    <property type="evidence" value="ECO:0007669"/>
    <property type="project" value="InterPro"/>
</dbReference>
<evidence type="ECO:0000256" key="4">
    <source>
        <dbReference type="ARBA" id="ARBA00022617"/>
    </source>
</evidence>
<dbReference type="InterPro" id="IPR036396">
    <property type="entry name" value="Cyt_P450_sf"/>
</dbReference>
<protein>
    <submittedName>
        <fullName evidence="10">Cytochrome P450</fullName>
    </submittedName>
</protein>
<comment type="pathway">
    <text evidence="2">Secondary metabolite biosynthesis.</text>
</comment>
<sequence>MLHDWAVQYGSTFSVRGMLGNFQLITTDARANAHILFASHVFRKPAEHRRAMVDLFGEGLTNAQEFLPPKACDQHRNQRRIINPAFGFAHVREMTEVFLEKAALLRDIWHRKCMDAGGTARVDALYWVSKATLDIIGKAGFDYEFGALNENGPKSELAAVFQALFHDHSTPLQHAVALLYRQFPPNGHARATDSSRRKMDEIGRRIVQEKKRAVLEDIDLGTIAKDAIGGKDLISLLLRANLAFDLEPSQCLSDEEVLAQIPTFIAAGESRHETTSTSTTWAMYALASHPEVQAKLRTELHEIGTEAPTLDMLNALPYLDHVVRETLRLYSVFSLISREAVQDDVIPLGAPIRDTNGALQHNIMVKKGDQVQIPVLLINKSTVIWGADADGFRPERWENISAQAASIPGVAPNLMTFIGGPRACVGHRFAVAEMKALLFHIVCGFEFRLAVEPSEIWSRTGVIKRLPQLRKDNSVQLPVYLTPIS</sequence>
<dbReference type="InterPro" id="IPR050121">
    <property type="entry name" value="Cytochrome_P450_monoxygenase"/>
</dbReference>
<keyword evidence="8" id="KW-0503">Monooxygenase</keyword>
<name>J0D0E7_AURST</name>
<feature type="binding site" description="axial binding residue" evidence="9">
    <location>
        <position position="424"/>
    </location>
    <ligand>
        <name>heme</name>
        <dbReference type="ChEBI" id="CHEBI:30413"/>
    </ligand>
    <ligandPart>
        <name>Fe</name>
        <dbReference type="ChEBI" id="CHEBI:18248"/>
    </ligandPart>
</feature>
<dbReference type="OMA" id="SIDHEWH"/>
<evidence type="ECO:0000256" key="3">
    <source>
        <dbReference type="ARBA" id="ARBA00010617"/>
    </source>
</evidence>